<comment type="caution">
    <text evidence="1">The sequence shown here is derived from an EMBL/GenBank/DDBJ whole genome shotgun (WGS) entry which is preliminary data.</text>
</comment>
<organism evidence="1 2">
    <name type="scientific">Lasiosphaeria ovina</name>
    <dbReference type="NCBI Taxonomy" id="92902"/>
    <lineage>
        <taxon>Eukaryota</taxon>
        <taxon>Fungi</taxon>
        <taxon>Dikarya</taxon>
        <taxon>Ascomycota</taxon>
        <taxon>Pezizomycotina</taxon>
        <taxon>Sordariomycetes</taxon>
        <taxon>Sordariomycetidae</taxon>
        <taxon>Sordariales</taxon>
        <taxon>Lasiosphaeriaceae</taxon>
        <taxon>Lasiosphaeria</taxon>
    </lineage>
</organism>
<evidence type="ECO:0000313" key="2">
    <source>
        <dbReference type="Proteomes" id="UP001287356"/>
    </source>
</evidence>
<proteinExistence type="predicted"/>
<reference evidence="1" key="1">
    <citation type="journal article" date="2023" name="Mol. Phylogenet. Evol.">
        <title>Genome-scale phylogeny and comparative genomics of the fungal order Sordariales.</title>
        <authorList>
            <person name="Hensen N."/>
            <person name="Bonometti L."/>
            <person name="Westerberg I."/>
            <person name="Brannstrom I.O."/>
            <person name="Guillou S."/>
            <person name="Cros-Aarteil S."/>
            <person name="Calhoun S."/>
            <person name="Haridas S."/>
            <person name="Kuo A."/>
            <person name="Mondo S."/>
            <person name="Pangilinan J."/>
            <person name="Riley R."/>
            <person name="LaButti K."/>
            <person name="Andreopoulos B."/>
            <person name="Lipzen A."/>
            <person name="Chen C."/>
            <person name="Yan M."/>
            <person name="Daum C."/>
            <person name="Ng V."/>
            <person name="Clum A."/>
            <person name="Steindorff A."/>
            <person name="Ohm R.A."/>
            <person name="Martin F."/>
            <person name="Silar P."/>
            <person name="Natvig D.O."/>
            <person name="Lalanne C."/>
            <person name="Gautier V."/>
            <person name="Ament-Velasquez S.L."/>
            <person name="Kruys A."/>
            <person name="Hutchinson M.I."/>
            <person name="Powell A.J."/>
            <person name="Barry K."/>
            <person name="Miller A.N."/>
            <person name="Grigoriev I.V."/>
            <person name="Debuchy R."/>
            <person name="Gladieux P."/>
            <person name="Hiltunen Thoren M."/>
            <person name="Johannesson H."/>
        </authorList>
    </citation>
    <scope>NUCLEOTIDE SEQUENCE</scope>
    <source>
        <strain evidence="1">CBS 958.72</strain>
    </source>
</reference>
<dbReference type="EMBL" id="JAULSN010000009">
    <property type="protein sequence ID" value="KAK3365157.1"/>
    <property type="molecule type" value="Genomic_DNA"/>
</dbReference>
<gene>
    <name evidence="1" type="ORF">B0T24DRAFT_425915</name>
</gene>
<reference evidence="1" key="2">
    <citation type="submission" date="2023-06" db="EMBL/GenBank/DDBJ databases">
        <authorList>
            <consortium name="Lawrence Berkeley National Laboratory"/>
            <person name="Haridas S."/>
            <person name="Hensen N."/>
            <person name="Bonometti L."/>
            <person name="Westerberg I."/>
            <person name="Brannstrom I.O."/>
            <person name="Guillou S."/>
            <person name="Cros-Aarteil S."/>
            <person name="Calhoun S."/>
            <person name="Kuo A."/>
            <person name="Mondo S."/>
            <person name="Pangilinan J."/>
            <person name="Riley R."/>
            <person name="Labutti K."/>
            <person name="Andreopoulos B."/>
            <person name="Lipzen A."/>
            <person name="Chen C."/>
            <person name="Yanf M."/>
            <person name="Daum C."/>
            <person name="Ng V."/>
            <person name="Clum A."/>
            <person name="Steindorff A."/>
            <person name="Ohm R."/>
            <person name="Martin F."/>
            <person name="Silar P."/>
            <person name="Natvig D."/>
            <person name="Lalanne C."/>
            <person name="Gautier V."/>
            <person name="Ament-Velasquez S.L."/>
            <person name="Kruys A."/>
            <person name="Hutchinson M.I."/>
            <person name="Powell A.J."/>
            <person name="Barry K."/>
            <person name="Miller A.N."/>
            <person name="Grigoriev I.V."/>
            <person name="Debuchy R."/>
            <person name="Gladieux P."/>
            <person name="Thoren M.H."/>
            <person name="Johannesson H."/>
        </authorList>
    </citation>
    <scope>NUCLEOTIDE SEQUENCE</scope>
    <source>
        <strain evidence="1">CBS 958.72</strain>
    </source>
</reference>
<accession>A0AAE0MZH7</accession>
<dbReference type="AlphaFoldDB" id="A0AAE0MZH7"/>
<name>A0AAE0MZH7_9PEZI</name>
<evidence type="ECO:0000313" key="1">
    <source>
        <dbReference type="EMBL" id="KAK3365157.1"/>
    </source>
</evidence>
<keyword evidence="2" id="KW-1185">Reference proteome</keyword>
<sequence length="317" mass="35915">MISRRRRRSHRIASRYLGRLPFPTRRRKCYEPENCGCFAFCHRHAPPGTARSRMQRQEPPPVAWAWKHTAYCSKSFKALIGWRPAFYFGGHSVPFHAVEKMVRQLSSQSVFRLDCWRGARCFKREVGHAAAMRPQIPERQISSVRAWVRCVLYRSWKSSPTWAASQMCGLEVAPLNTHCNCPQWAWVSIGLRRPNSMISPRLTAAELGGPSTSCRRRRGAALEDANKPSRNPCRKAFFPLLTLGAFAEAHLTFRRAHTARTHQEAAVPGRKISRALPPSSQEIVNPQLARGLSTPNLTHHVAQGRTCGLHCTLHIQA</sequence>
<dbReference type="Proteomes" id="UP001287356">
    <property type="component" value="Unassembled WGS sequence"/>
</dbReference>
<protein>
    <submittedName>
        <fullName evidence="1">Uncharacterized protein</fullName>
    </submittedName>
</protein>